<accession>A0A8H6FPA6</accession>
<dbReference type="PANTHER" id="PTHR45614">
    <property type="entry name" value="MYB PROTEIN-RELATED"/>
    <property type="match status" value="1"/>
</dbReference>
<dbReference type="PROSITE" id="PS51294">
    <property type="entry name" value="HTH_MYB"/>
    <property type="match status" value="1"/>
</dbReference>
<proteinExistence type="predicted"/>
<dbReference type="GO" id="GO:0000978">
    <property type="term" value="F:RNA polymerase II cis-regulatory region sequence-specific DNA binding"/>
    <property type="evidence" value="ECO:0007669"/>
    <property type="project" value="TreeGrafter"/>
</dbReference>
<name>A0A8H6FPA6_9LECA</name>
<dbReference type="GO" id="GO:0000981">
    <property type="term" value="F:DNA-binding transcription factor activity, RNA polymerase II-specific"/>
    <property type="evidence" value="ECO:0007669"/>
    <property type="project" value="TreeGrafter"/>
</dbReference>
<evidence type="ECO:0000313" key="4">
    <source>
        <dbReference type="EMBL" id="KAF6232180.1"/>
    </source>
</evidence>
<feature type="domain" description="Myb-like" evidence="2">
    <location>
        <begin position="56"/>
        <end position="105"/>
    </location>
</feature>
<feature type="domain" description="Myb-like" evidence="2">
    <location>
        <begin position="109"/>
        <end position="158"/>
    </location>
</feature>
<reference evidence="4 5" key="1">
    <citation type="journal article" date="2020" name="Genomics">
        <title>Complete, high-quality genomes from long-read metagenomic sequencing of two wolf lichen thalli reveals enigmatic genome architecture.</title>
        <authorList>
            <person name="McKenzie S.K."/>
            <person name="Walston R.F."/>
            <person name="Allen J.L."/>
        </authorList>
    </citation>
    <scope>NUCLEOTIDE SEQUENCE [LARGE SCALE GENOMIC DNA]</scope>
    <source>
        <strain evidence="4">WasteWater2</strain>
    </source>
</reference>
<feature type="domain" description="HTH myb-type" evidence="3">
    <location>
        <begin position="165"/>
        <end position="201"/>
    </location>
</feature>
<dbReference type="InterPro" id="IPR009057">
    <property type="entry name" value="Homeodomain-like_sf"/>
</dbReference>
<evidence type="ECO:0000259" key="2">
    <source>
        <dbReference type="PROSITE" id="PS50090"/>
    </source>
</evidence>
<dbReference type="SMART" id="SM00717">
    <property type="entry name" value="SANT"/>
    <property type="match status" value="3"/>
</dbReference>
<feature type="region of interest" description="Disordered" evidence="1">
    <location>
        <begin position="227"/>
        <end position="279"/>
    </location>
</feature>
<keyword evidence="5" id="KW-1185">Reference proteome</keyword>
<dbReference type="AlphaFoldDB" id="A0A8H6FPA6"/>
<dbReference type="InterPro" id="IPR050560">
    <property type="entry name" value="MYB_TF"/>
</dbReference>
<feature type="region of interest" description="Disordered" evidence="1">
    <location>
        <begin position="1"/>
        <end position="25"/>
    </location>
</feature>
<dbReference type="RefSeq" id="XP_037161609.1">
    <property type="nucleotide sequence ID" value="XM_037311453.1"/>
</dbReference>
<evidence type="ECO:0000313" key="5">
    <source>
        <dbReference type="Proteomes" id="UP000578531"/>
    </source>
</evidence>
<dbReference type="PANTHER" id="PTHR45614:SF51">
    <property type="entry name" value="MYB-LIKE DNA-BINDING PROTEIN BAS1"/>
    <property type="match status" value="1"/>
</dbReference>
<dbReference type="CDD" id="cd00167">
    <property type="entry name" value="SANT"/>
    <property type="match status" value="1"/>
</dbReference>
<gene>
    <name evidence="4" type="ORF">HO173_009563</name>
</gene>
<dbReference type="GeneID" id="59291214"/>
<feature type="domain" description="Myb-like" evidence="2">
    <location>
        <begin position="165"/>
        <end position="208"/>
    </location>
</feature>
<dbReference type="Proteomes" id="UP000578531">
    <property type="component" value="Unassembled WGS sequence"/>
</dbReference>
<dbReference type="SUPFAM" id="SSF46689">
    <property type="entry name" value="Homeodomain-like"/>
    <property type="match status" value="2"/>
</dbReference>
<dbReference type="EMBL" id="JACCJC010000050">
    <property type="protein sequence ID" value="KAF6232180.1"/>
    <property type="molecule type" value="Genomic_DNA"/>
</dbReference>
<dbReference type="OrthoDB" id="2143914at2759"/>
<sequence>MKTERNDHKKKKKTSADHKHLPGRSKRACQEQLLKLLKHGEQNPYPLLEDDPAEFRALKNMKRWKDWEDQIIISNYNAGKSWGEISELLLSRTEKATLARWKQLPKFKSPNPPESKWSRCEDQLLGSLRTAGKDWAEIAQQIPNHSRYGCKQRWTQDLHYHSSKKWTKQEKETLMSLVKTVGYRWYEIAKFIPGRTGVACRCCYVRYWGEEDGEGGPSPEDWIDIWDNPPDPEETDGETEIDSMELESTAHDANQDMDFDVGESASAPVNPAPTAEKDQYKSFNAKKKQAIYVPEI</sequence>
<dbReference type="Pfam" id="PF00249">
    <property type="entry name" value="Myb_DNA-binding"/>
    <property type="match status" value="1"/>
</dbReference>
<dbReference type="Gene3D" id="1.10.10.60">
    <property type="entry name" value="Homeodomain-like"/>
    <property type="match status" value="2"/>
</dbReference>
<dbReference type="GO" id="GO:0005634">
    <property type="term" value="C:nucleus"/>
    <property type="evidence" value="ECO:0007669"/>
    <property type="project" value="TreeGrafter"/>
</dbReference>
<feature type="compositionally biased region" description="Acidic residues" evidence="1">
    <location>
        <begin position="230"/>
        <end position="245"/>
    </location>
</feature>
<dbReference type="PROSITE" id="PS50090">
    <property type="entry name" value="MYB_LIKE"/>
    <property type="match status" value="3"/>
</dbReference>
<dbReference type="InterPro" id="IPR017930">
    <property type="entry name" value="Myb_dom"/>
</dbReference>
<evidence type="ECO:0000259" key="3">
    <source>
        <dbReference type="PROSITE" id="PS51294"/>
    </source>
</evidence>
<protein>
    <submittedName>
        <fullName evidence="4">Uncharacterized protein</fullName>
    </submittedName>
</protein>
<comment type="caution">
    <text evidence="4">The sequence shown here is derived from an EMBL/GenBank/DDBJ whole genome shotgun (WGS) entry which is preliminary data.</text>
</comment>
<evidence type="ECO:0000256" key="1">
    <source>
        <dbReference type="SAM" id="MobiDB-lite"/>
    </source>
</evidence>
<dbReference type="InterPro" id="IPR001005">
    <property type="entry name" value="SANT/Myb"/>
</dbReference>
<organism evidence="4 5">
    <name type="scientific">Letharia columbiana</name>
    <dbReference type="NCBI Taxonomy" id="112416"/>
    <lineage>
        <taxon>Eukaryota</taxon>
        <taxon>Fungi</taxon>
        <taxon>Dikarya</taxon>
        <taxon>Ascomycota</taxon>
        <taxon>Pezizomycotina</taxon>
        <taxon>Lecanoromycetes</taxon>
        <taxon>OSLEUM clade</taxon>
        <taxon>Lecanoromycetidae</taxon>
        <taxon>Lecanorales</taxon>
        <taxon>Lecanorineae</taxon>
        <taxon>Parmeliaceae</taxon>
        <taxon>Letharia</taxon>
    </lineage>
</organism>